<keyword evidence="2" id="KW-0813">Transport</keyword>
<accession>A0A101E5F4</accession>
<feature type="transmembrane region" description="Helical" evidence="9">
    <location>
        <begin position="221"/>
        <end position="238"/>
    </location>
</feature>
<keyword evidence="6 9" id="KW-0812">Transmembrane</keyword>
<feature type="transmembrane region" description="Helical" evidence="9">
    <location>
        <begin position="20"/>
        <end position="44"/>
    </location>
</feature>
<evidence type="ECO:0000313" key="13">
    <source>
        <dbReference type="Proteomes" id="UP000264445"/>
    </source>
</evidence>
<name>A0A101E5F4_9THEO</name>
<evidence type="ECO:0000256" key="8">
    <source>
        <dbReference type="ARBA" id="ARBA00023136"/>
    </source>
</evidence>
<dbReference type="NCBIfam" id="TIGR01427">
    <property type="entry name" value="PTS_IIC_fructo"/>
    <property type="match status" value="1"/>
</dbReference>
<dbReference type="EMBL" id="DOLB01000138">
    <property type="protein sequence ID" value="HBT49970.1"/>
    <property type="molecule type" value="Genomic_DNA"/>
</dbReference>
<feature type="transmembrane region" description="Helical" evidence="9">
    <location>
        <begin position="171"/>
        <end position="189"/>
    </location>
</feature>
<dbReference type="GO" id="GO:0005886">
    <property type="term" value="C:plasma membrane"/>
    <property type="evidence" value="ECO:0007669"/>
    <property type="project" value="UniProtKB-SubCell"/>
</dbReference>
<comment type="subcellular location">
    <subcellularLocation>
        <location evidence="1">Cell inner membrane</location>
        <topology evidence="1">Multi-pass membrane protein</topology>
    </subcellularLocation>
</comment>
<gene>
    <name evidence="11" type="ORF">DEA61_09240</name>
    <name evidence="12" type="ORF">EV203_10641</name>
</gene>
<dbReference type="GO" id="GO:0090563">
    <property type="term" value="F:protein-phosphocysteine-sugar phosphotransferase activity"/>
    <property type="evidence" value="ECO:0007669"/>
    <property type="project" value="TreeGrafter"/>
</dbReference>
<reference evidence="11 13" key="1">
    <citation type="journal article" date="2018" name="Nat. Biotechnol.">
        <title>A standardized bacterial taxonomy based on genome phylogeny substantially revises the tree of life.</title>
        <authorList>
            <person name="Parks D.H."/>
            <person name="Chuvochina M."/>
            <person name="Waite D.W."/>
            <person name="Rinke C."/>
            <person name="Skarshewski A."/>
            <person name="Chaumeil P.A."/>
            <person name="Hugenholtz P."/>
        </authorList>
    </citation>
    <scope>NUCLEOTIDE SEQUENCE [LARGE SCALE GENOMIC DNA]</scope>
    <source>
        <strain evidence="11">UBA12544</strain>
    </source>
</reference>
<comment type="caution">
    <text evidence="12">The sequence shown here is derived from an EMBL/GenBank/DDBJ whole genome shotgun (WGS) entry which is preliminary data.</text>
</comment>
<evidence type="ECO:0000256" key="2">
    <source>
        <dbReference type="ARBA" id="ARBA00022448"/>
    </source>
</evidence>
<feature type="transmembrane region" description="Helical" evidence="9">
    <location>
        <begin position="98"/>
        <end position="117"/>
    </location>
</feature>
<evidence type="ECO:0000256" key="1">
    <source>
        <dbReference type="ARBA" id="ARBA00004429"/>
    </source>
</evidence>
<dbReference type="PROSITE" id="PS51104">
    <property type="entry name" value="PTS_EIIC_TYPE_2"/>
    <property type="match status" value="1"/>
</dbReference>
<dbReference type="InterPro" id="IPR006327">
    <property type="entry name" value="PTS_IIC_fruc"/>
</dbReference>
<dbReference type="GO" id="GO:0009401">
    <property type="term" value="P:phosphoenolpyruvate-dependent sugar phosphotransferase system"/>
    <property type="evidence" value="ECO:0007669"/>
    <property type="project" value="UniProtKB-KW"/>
</dbReference>
<dbReference type="Proteomes" id="UP000264445">
    <property type="component" value="Unassembled WGS sequence"/>
</dbReference>
<sequence>MSKVNHGELIRKALMTGVSYVIPFVVAGGVLMTLSVMIWGVDAVKVEGTVPYIMKQYGASILGLMVPIIAGYISYSLADRPGLAPGMAAGLVAVQTGGGFLGGLVGGLIAGYVMMYIKKIKVNKTFMGVMNFLVYPILGSLIVGIIMLFIIGKPIGAINTALTNWLKGLEGINAMILAAIIGAMACFDMGGPVNKAAFTFSLAAIQAGIGEPYAAFTAAKMVPGFAMALSALVFPKLYTEDEQEAAKASWVLAAAGITEGAIPFALADPLTVIPSMMVGGAVASAITRWGGASLLTLGGSLFTLPLTKNAWALILGLVVGTIVAALVVSFLKGLKYRRKNDLKTANGGN</sequence>
<dbReference type="RefSeq" id="WP_132039201.1">
    <property type="nucleotide sequence ID" value="NZ_DOLB01000138.1"/>
</dbReference>
<evidence type="ECO:0000313" key="14">
    <source>
        <dbReference type="Proteomes" id="UP000294886"/>
    </source>
</evidence>
<dbReference type="Pfam" id="PF02378">
    <property type="entry name" value="PTS_EIIC"/>
    <property type="match status" value="1"/>
</dbReference>
<evidence type="ECO:0000256" key="4">
    <source>
        <dbReference type="ARBA" id="ARBA00022597"/>
    </source>
</evidence>
<evidence type="ECO:0000256" key="3">
    <source>
        <dbReference type="ARBA" id="ARBA00022475"/>
    </source>
</evidence>
<keyword evidence="3" id="KW-1003">Cell membrane</keyword>
<keyword evidence="8 9" id="KW-0472">Membrane</keyword>
<evidence type="ECO:0000313" key="12">
    <source>
        <dbReference type="EMBL" id="TCO67630.1"/>
    </source>
</evidence>
<dbReference type="InterPro" id="IPR013014">
    <property type="entry name" value="PTS_EIIC_2"/>
</dbReference>
<reference evidence="12 14" key="2">
    <citation type="submission" date="2019-03" db="EMBL/GenBank/DDBJ databases">
        <title>Genomic Encyclopedia of Type Strains, Phase IV (KMG-IV): sequencing the most valuable type-strain genomes for metagenomic binning, comparative biology and taxonomic classification.</title>
        <authorList>
            <person name="Goeker M."/>
        </authorList>
    </citation>
    <scope>NUCLEOTIDE SEQUENCE [LARGE SCALE GENOMIC DNA]</scope>
    <source>
        <strain evidence="12 14">DSM 13054</strain>
    </source>
</reference>
<dbReference type="PANTHER" id="PTHR30505">
    <property type="entry name" value="FRUCTOSE-LIKE PERMEASE"/>
    <property type="match status" value="1"/>
</dbReference>
<keyword evidence="7 9" id="KW-1133">Transmembrane helix</keyword>
<evidence type="ECO:0000256" key="7">
    <source>
        <dbReference type="ARBA" id="ARBA00022989"/>
    </source>
</evidence>
<feature type="transmembrane region" description="Helical" evidence="9">
    <location>
        <begin position="250"/>
        <end position="267"/>
    </location>
</feature>
<feature type="domain" description="PTS EIIC type-2" evidence="10">
    <location>
        <begin position="10"/>
        <end position="338"/>
    </location>
</feature>
<evidence type="ECO:0000259" key="10">
    <source>
        <dbReference type="PROSITE" id="PS51104"/>
    </source>
</evidence>
<organism evidence="12 14">
    <name type="scientific">Caldanaerobacter subterraneus</name>
    <dbReference type="NCBI Taxonomy" id="911092"/>
    <lineage>
        <taxon>Bacteria</taxon>
        <taxon>Bacillati</taxon>
        <taxon>Bacillota</taxon>
        <taxon>Clostridia</taxon>
        <taxon>Thermoanaerobacterales</taxon>
        <taxon>Thermoanaerobacteraceae</taxon>
        <taxon>Caldanaerobacter</taxon>
    </lineage>
</organism>
<evidence type="ECO:0000313" key="11">
    <source>
        <dbReference type="EMBL" id="HBT49970.1"/>
    </source>
</evidence>
<feature type="transmembrane region" description="Helical" evidence="9">
    <location>
        <begin position="56"/>
        <end position="78"/>
    </location>
</feature>
<keyword evidence="4" id="KW-0762">Sugar transport</keyword>
<feature type="transmembrane region" description="Helical" evidence="9">
    <location>
        <begin position="310"/>
        <end position="331"/>
    </location>
</feature>
<dbReference type="InterPro" id="IPR003352">
    <property type="entry name" value="PTS_EIIC"/>
</dbReference>
<protein>
    <submittedName>
        <fullName evidence="12">PTS system fructose-specific IIC component</fullName>
    </submittedName>
    <submittedName>
        <fullName evidence="11">PTS system, fructose subfamily, IIC subunit</fullName>
    </submittedName>
</protein>
<dbReference type="PANTHER" id="PTHR30505:SF0">
    <property type="entry name" value="FRUCTOSE-LIKE PTS SYSTEM EIIBC COMPONENT-RELATED"/>
    <property type="match status" value="1"/>
</dbReference>
<dbReference type="Proteomes" id="UP000294886">
    <property type="component" value="Unassembled WGS sequence"/>
</dbReference>
<dbReference type="EMBL" id="SLWU01000006">
    <property type="protein sequence ID" value="TCO67630.1"/>
    <property type="molecule type" value="Genomic_DNA"/>
</dbReference>
<dbReference type="InterPro" id="IPR050864">
    <property type="entry name" value="Bacterial_PTS_Sugar_Transport"/>
</dbReference>
<proteinExistence type="predicted"/>
<dbReference type="AlphaFoldDB" id="A0A101E5F4"/>
<evidence type="ECO:0000256" key="6">
    <source>
        <dbReference type="ARBA" id="ARBA00022692"/>
    </source>
</evidence>
<dbReference type="GO" id="GO:0008982">
    <property type="term" value="F:protein-N(PI)-phosphohistidine-sugar phosphotransferase activity"/>
    <property type="evidence" value="ECO:0007669"/>
    <property type="project" value="InterPro"/>
</dbReference>
<evidence type="ECO:0000256" key="9">
    <source>
        <dbReference type="SAM" id="Phobius"/>
    </source>
</evidence>
<feature type="transmembrane region" description="Helical" evidence="9">
    <location>
        <begin position="129"/>
        <end position="151"/>
    </location>
</feature>
<evidence type="ECO:0000256" key="5">
    <source>
        <dbReference type="ARBA" id="ARBA00022683"/>
    </source>
</evidence>
<keyword evidence="5" id="KW-0598">Phosphotransferase system</keyword>
<dbReference type="GO" id="GO:0005351">
    <property type="term" value="F:carbohydrate:proton symporter activity"/>
    <property type="evidence" value="ECO:0007669"/>
    <property type="project" value="InterPro"/>
</dbReference>